<evidence type="ECO:0000313" key="4">
    <source>
        <dbReference type="Proteomes" id="UP000177325"/>
    </source>
</evidence>
<sequence length="151" mass="16146">MAAKKKVAAPKKITKEQAVGIGIGLTAAAVAAAGTYFLYGSKNAAKNRKAVKSWTLKAKAEVLEKIEQAKEMTQEEYEQLIDTVSTTYAGVKDASKADLSTFKKEMKEHWRSIAKTAAPKKKAAKKAVKKAVAPVKKAAAKVVKAAKKVAK</sequence>
<dbReference type="STRING" id="1798525.A3G90_02530"/>
<evidence type="ECO:0000256" key="1">
    <source>
        <dbReference type="SAM" id="Coils"/>
    </source>
</evidence>
<dbReference type="AlphaFoldDB" id="A0A1F6FGE2"/>
<keyword evidence="2" id="KW-0812">Transmembrane</keyword>
<feature type="coiled-coil region" evidence="1">
    <location>
        <begin position="56"/>
        <end position="83"/>
    </location>
</feature>
<keyword evidence="2" id="KW-1133">Transmembrane helix</keyword>
<evidence type="ECO:0000313" key="3">
    <source>
        <dbReference type="EMBL" id="OGG84922.1"/>
    </source>
</evidence>
<reference evidence="3 4" key="1">
    <citation type="journal article" date="2016" name="Nat. Commun.">
        <title>Thousands of microbial genomes shed light on interconnected biogeochemical processes in an aquifer system.</title>
        <authorList>
            <person name="Anantharaman K."/>
            <person name="Brown C.T."/>
            <person name="Hug L.A."/>
            <person name="Sharon I."/>
            <person name="Castelle C.J."/>
            <person name="Probst A.J."/>
            <person name="Thomas B.C."/>
            <person name="Singh A."/>
            <person name="Wilkins M.J."/>
            <person name="Karaoz U."/>
            <person name="Brodie E.L."/>
            <person name="Williams K.H."/>
            <person name="Hubbard S.S."/>
            <person name="Banfield J.F."/>
        </authorList>
    </citation>
    <scope>NUCLEOTIDE SEQUENCE [LARGE SCALE GENOMIC DNA]</scope>
</reference>
<comment type="caution">
    <text evidence="3">The sequence shown here is derived from an EMBL/GenBank/DDBJ whole genome shotgun (WGS) entry which is preliminary data.</text>
</comment>
<dbReference type="EMBL" id="MFMM01000001">
    <property type="protein sequence ID" value="OGG84922.1"/>
    <property type="molecule type" value="Genomic_DNA"/>
</dbReference>
<evidence type="ECO:0000256" key="2">
    <source>
        <dbReference type="SAM" id="Phobius"/>
    </source>
</evidence>
<proteinExistence type="predicted"/>
<dbReference type="Proteomes" id="UP000177325">
    <property type="component" value="Unassembled WGS sequence"/>
</dbReference>
<feature type="transmembrane region" description="Helical" evidence="2">
    <location>
        <begin position="20"/>
        <end position="39"/>
    </location>
</feature>
<protein>
    <submittedName>
        <fullName evidence="3">Uncharacterized protein</fullName>
    </submittedName>
</protein>
<name>A0A1F6FGE2_9BACT</name>
<gene>
    <name evidence="3" type="ORF">A3G90_02530</name>
</gene>
<organism evidence="3 4">
    <name type="scientific">Candidatus Kaiserbacteria bacterium RIFCSPLOWO2_12_FULL_45_26</name>
    <dbReference type="NCBI Taxonomy" id="1798525"/>
    <lineage>
        <taxon>Bacteria</taxon>
        <taxon>Candidatus Kaiseribacteriota</taxon>
    </lineage>
</organism>
<keyword evidence="1" id="KW-0175">Coiled coil</keyword>
<keyword evidence="2" id="KW-0472">Membrane</keyword>
<accession>A0A1F6FGE2</accession>